<evidence type="ECO:0000256" key="1">
    <source>
        <dbReference type="SAM" id="Phobius"/>
    </source>
</evidence>
<dbReference type="EMBL" id="JACPNR010000001">
    <property type="protein sequence ID" value="MBI2677164.1"/>
    <property type="molecule type" value="Genomic_DNA"/>
</dbReference>
<protein>
    <submittedName>
        <fullName evidence="2">Uncharacterized protein</fullName>
    </submittedName>
</protein>
<proteinExistence type="predicted"/>
<keyword evidence="1" id="KW-0472">Membrane</keyword>
<keyword evidence="1" id="KW-0812">Transmembrane</keyword>
<evidence type="ECO:0000313" key="3">
    <source>
        <dbReference type="Proteomes" id="UP000779809"/>
    </source>
</evidence>
<evidence type="ECO:0000313" key="2">
    <source>
        <dbReference type="EMBL" id="MBI2677164.1"/>
    </source>
</evidence>
<dbReference type="AlphaFoldDB" id="A0A932A5Q3"/>
<gene>
    <name evidence="2" type="ORF">HYX28_00100</name>
</gene>
<feature type="transmembrane region" description="Helical" evidence="1">
    <location>
        <begin position="41"/>
        <end position="59"/>
    </location>
</feature>
<keyword evidence="1" id="KW-1133">Transmembrane helix</keyword>
<reference evidence="2" key="1">
    <citation type="submission" date="2020-07" db="EMBL/GenBank/DDBJ databases">
        <title>Huge and variable diversity of episymbiotic CPR bacteria and DPANN archaea in groundwater ecosystems.</title>
        <authorList>
            <person name="He C.Y."/>
            <person name="Keren R."/>
            <person name="Whittaker M."/>
            <person name="Farag I.F."/>
            <person name="Doudna J."/>
            <person name="Cate J.H.D."/>
            <person name="Banfield J.F."/>
        </authorList>
    </citation>
    <scope>NUCLEOTIDE SEQUENCE</scope>
    <source>
        <strain evidence="2">NC_groundwater_580_Pr5_B-0.1um_64_19</strain>
    </source>
</reference>
<name>A0A932A5Q3_9BACT</name>
<organism evidence="2 3">
    <name type="scientific">Candidatus Korobacter versatilis</name>
    <dbReference type="NCBI Taxonomy" id="658062"/>
    <lineage>
        <taxon>Bacteria</taxon>
        <taxon>Pseudomonadati</taxon>
        <taxon>Acidobacteriota</taxon>
        <taxon>Terriglobia</taxon>
        <taxon>Terriglobales</taxon>
        <taxon>Candidatus Korobacteraceae</taxon>
        <taxon>Candidatus Korobacter</taxon>
    </lineage>
</organism>
<sequence length="89" mass="9421">MSLKNITAVGALFAAALIFFVVVCPQTPTPIAVVGAHGKAPAPSLAFFAVLLLPFTLRVERSFAYASLTESCHEMPSPDLLDLTCARLC</sequence>
<dbReference type="Proteomes" id="UP000779809">
    <property type="component" value="Unassembled WGS sequence"/>
</dbReference>
<comment type="caution">
    <text evidence="2">The sequence shown here is derived from an EMBL/GenBank/DDBJ whole genome shotgun (WGS) entry which is preliminary data.</text>
</comment>
<accession>A0A932A5Q3</accession>